<feature type="transmembrane region" description="Helical" evidence="7">
    <location>
        <begin position="414"/>
        <end position="435"/>
    </location>
</feature>
<evidence type="ECO:0000256" key="3">
    <source>
        <dbReference type="ARBA" id="ARBA00022692"/>
    </source>
</evidence>
<sequence length="504" mass="55794">MSEKLEPVLSALEKGGNEAGANTAVSPSAARGPTSNGNSDALSIDSSAERRLVRKLDVIIFPVFFLVYMLSFLDRINISNAKIQGMVEELELTGHRFNVALFVYFVSYIVFEIPSNMLIRKLRPSLFISGLMFSWGIINMCMGFVHSYGALVGLRFLLGVFEAGVLPGILYVSSMYYKRHEYQKRVSCFFCSTVVAGAFGGLIAFGISKLGKEKPTWRYIFIIEGAITAFLAIIAAFIIIDWPEQTRWLSKAEKELLRRRLATDVAEVCKMDTLDRPALRRIIADYKIWLSGFIYLGISVAGYSGAFFLPTILKEFKWSTSEAQLRTVPVYVFAAGCMIVGAWASDKLKHRCGFIIGGASMSTIGYAMLLAQDGKSRDYKFAAVFLIFGGAYMITPMALVWLQNNISGHWKKAIGSSIQVMLGNIAGIAGSNVFLQSEAPYFHTGYGACVGFMWFGALSALLMAVLLLRENKLRSKGGRDYLLDLPEEEQNNLGDGHPAFRFTL</sequence>
<keyword evidence="3 7" id="KW-0812">Transmembrane</keyword>
<dbReference type="Gene3D" id="1.20.1250.20">
    <property type="entry name" value="MFS general substrate transporter like domains"/>
    <property type="match status" value="2"/>
</dbReference>
<feature type="transmembrane region" description="Helical" evidence="7">
    <location>
        <begin position="93"/>
        <end position="113"/>
    </location>
</feature>
<keyword evidence="10" id="KW-1185">Reference proteome</keyword>
<keyword evidence="2" id="KW-0813">Transport</keyword>
<feature type="transmembrane region" description="Helical" evidence="7">
    <location>
        <begin position="56"/>
        <end position="73"/>
    </location>
</feature>
<feature type="transmembrane region" description="Helical" evidence="7">
    <location>
        <begin position="328"/>
        <end position="345"/>
    </location>
</feature>
<dbReference type="GO" id="GO:0022857">
    <property type="term" value="F:transmembrane transporter activity"/>
    <property type="evidence" value="ECO:0007669"/>
    <property type="project" value="InterPro"/>
</dbReference>
<dbReference type="AlphaFoldDB" id="A0A545UQP8"/>
<dbReference type="PANTHER" id="PTHR43791">
    <property type="entry name" value="PERMEASE-RELATED"/>
    <property type="match status" value="1"/>
</dbReference>
<keyword evidence="4 7" id="KW-1133">Transmembrane helix</keyword>
<dbReference type="FunFam" id="1.20.1250.20:FF:000034">
    <property type="entry name" value="MFS general substrate transporter"/>
    <property type="match status" value="1"/>
</dbReference>
<evidence type="ECO:0000313" key="10">
    <source>
        <dbReference type="Proteomes" id="UP000315783"/>
    </source>
</evidence>
<dbReference type="EMBL" id="SPUK01000017">
    <property type="protein sequence ID" value="TQV91782.1"/>
    <property type="molecule type" value="Genomic_DNA"/>
</dbReference>
<protein>
    <submittedName>
        <fullName evidence="9">Major facilitator superfamily protein</fullName>
    </submittedName>
</protein>
<evidence type="ECO:0000256" key="4">
    <source>
        <dbReference type="ARBA" id="ARBA00022989"/>
    </source>
</evidence>
<dbReference type="GO" id="GO:0016020">
    <property type="term" value="C:membrane"/>
    <property type="evidence" value="ECO:0007669"/>
    <property type="project" value="UniProtKB-SubCell"/>
</dbReference>
<dbReference type="OrthoDB" id="19923at2759"/>
<organism evidence="9 10">
    <name type="scientific">Cordyceps javanica</name>
    <dbReference type="NCBI Taxonomy" id="43265"/>
    <lineage>
        <taxon>Eukaryota</taxon>
        <taxon>Fungi</taxon>
        <taxon>Dikarya</taxon>
        <taxon>Ascomycota</taxon>
        <taxon>Pezizomycotina</taxon>
        <taxon>Sordariomycetes</taxon>
        <taxon>Hypocreomycetidae</taxon>
        <taxon>Hypocreales</taxon>
        <taxon>Cordycipitaceae</taxon>
        <taxon>Cordyceps</taxon>
    </lineage>
</organism>
<comment type="caution">
    <text evidence="9">The sequence shown here is derived from an EMBL/GenBank/DDBJ whole genome shotgun (WGS) entry which is preliminary data.</text>
</comment>
<evidence type="ECO:0000256" key="5">
    <source>
        <dbReference type="ARBA" id="ARBA00023136"/>
    </source>
</evidence>
<evidence type="ECO:0000256" key="2">
    <source>
        <dbReference type="ARBA" id="ARBA00022448"/>
    </source>
</evidence>
<feature type="transmembrane region" description="Helical" evidence="7">
    <location>
        <begin position="152"/>
        <end position="174"/>
    </location>
</feature>
<evidence type="ECO:0000259" key="8">
    <source>
        <dbReference type="PROSITE" id="PS50850"/>
    </source>
</evidence>
<dbReference type="PROSITE" id="PS50850">
    <property type="entry name" value="MFS"/>
    <property type="match status" value="1"/>
</dbReference>
<dbReference type="PANTHER" id="PTHR43791:SF52">
    <property type="entry name" value="TRANSPORTER, PUTATIVE (AFU_ORTHOLOGUE AFUA_1G11820)-RELATED"/>
    <property type="match status" value="1"/>
</dbReference>
<dbReference type="SUPFAM" id="SSF103473">
    <property type="entry name" value="MFS general substrate transporter"/>
    <property type="match status" value="1"/>
</dbReference>
<evidence type="ECO:0000256" key="7">
    <source>
        <dbReference type="SAM" id="Phobius"/>
    </source>
</evidence>
<feature type="transmembrane region" description="Helical" evidence="7">
    <location>
        <begin position="352"/>
        <end position="369"/>
    </location>
</feature>
<evidence type="ECO:0000256" key="1">
    <source>
        <dbReference type="ARBA" id="ARBA00004141"/>
    </source>
</evidence>
<gene>
    <name evidence="9" type="ORF">IF1G_09367</name>
</gene>
<feature type="transmembrane region" description="Helical" evidence="7">
    <location>
        <begin position="219"/>
        <end position="240"/>
    </location>
</feature>
<keyword evidence="5 7" id="KW-0472">Membrane</keyword>
<evidence type="ECO:0000256" key="6">
    <source>
        <dbReference type="SAM" id="MobiDB-lite"/>
    </source>
</evidence>
<accession>A0A545UQP8</accession>
<name>A0A545UQP8_9HYPO</name>
<feature type="region of interest" description="Disordered" evidence="6">
    <location>
        <begin position="1"/>
        <end position="41"/>
    </location>
</feature>
<feature type="transmembrane region" description="Helical" evidence="7">
    <location>
        <begin position="288"/>
        <end position="308"/>
    </location>
</feature>
<evidence type="ECO:0000313" key="9">
    <source>
        <dbReference type="EMBL" id="TQV91782.1"/>
    </source>
</evidence>
<reference evidence="9 10" key="1">
    <citation type="journal article" date="2019" name="Appl. Microbiol. Biotechnol.">
        <title>Genome sequence of Isaria javanica and comparative genome analysis insights into family S53 peptidase evolution in fungal entomopathogens.</title>
        <authorList>
            <person name="Lin R."/>
            <person name="Zhang X."/>
            <person name="Xin B."/>
            <person name="Zou M."/>
            <person name="Gao Y."/>
            <person name="Qin F."/>
            <person name="Hu Q."/>
            <person name="Xie B."/>
            <person name="Cheng X."/>
        </authorList>
    </citation>
    <scope>NUCLEOTIDE SEQUENCE [LARGE SCALE GENOMIC DNA]</scope>
    <source>
        <strain evidence="9 10">IJ1G</strain>
    </source>
</reference>
<feature type="domain" description="Major facilitator superfamily (MFS) profile" evidence="8">
    <location>
        <begin position="60"/>
        <end position="474"/>
    </location>
</feature>
<feature type="transmembrane region" description="Helical" evidence="7">
    <location>
        <begin position="381"/>
        <end position="402"/>
    </location>
</feature>
<feature type="transmembrane region" description="Helical" evidence="7">
    <location>
        <begin position="441"/>
        <end position="468"/>
    </location>
</feature>
<feature type="transmembrane region" description="Helical" evidence="7">
    <location>
        <begin position="186"/>
        <end position="207"/>
    </location>
</feature>
<proteinExistence type="predicted"/>
<dbReference type="Proteomes" id="UP000315783">
    <property type="component" value="Unassembled WGS sequence"/>
</dbReference>
<dbReference type="InterPro" id="IPR036259">
    <property type="entry name" value="MFS_trans_sf"/>
</dbReference>
<dbReference type="InterPro" id="IPR020846">
    <property type="entry name" value="MFS_dom"/>
</dbReference>
<dbReference type="Pfam" id="PF07690">
    <property type="entry name" value="MFS_1"/>
    <property type="match status" value="1"/>
</dbReference>
<comment type="subcellular location">
    <subcellularLocation>
        <location evidence="1">Membrane</location>
        <topology evidence="1">Multi-pass membrane protein</topology>
    </subcellularLocation>
</comment>
<feature type="transmembrane region" description="Helical" evidence="7">
    <location>
        <begin position="125"/>
        <end position="146"/>
    </location>
</feature>
<dbReference type="FunFam" id="1.20.1250.20:FF:000068">
    <property type="entry name" value="MFS general substrate transporter"/>
    <property type="match status" value="1"/>
</dbReference>
<dbReference type="InterPro" id="IPR011701">
    <property type="entry name" value="MFS"/>
</dbReference>